<dbReference type="EMBL" id="VFOP01000001">
    <property type="protein sequence ID" value="TQL49902.1"/>
    <property type="molecule type" value="Genomic_DNA"/>
</dbReference>
<evidence type="ECO:0000313" key="3">
    <source>
        <dbReference type="EMBL" id="TQL49902.1"/>
    </source>
</evidence>
<dbReference type="GO" id="GO:0016853">
    <property type="term" value="F:isomerase activity"/>
    <property type="evidence" value="ECO:0007669"/>
    <property type="project" value="UniProtKB-KW"/>
</dbReference>
<dbReference type="Proteomes" id="UP000319516">
    <property type="component" value="Unassembled WGS sequence"/>
</dbReference>
<feature type="region of interest" description="Disordered" evidence="1">
    <location>
        <begin position="224"/>
        <end position="269"/>
    </location>
</feature>
<keyword evidence="3" id="KW-0413">Isomerase</keyword>
<feature type="compositionally biased region" description="Gly residues" evidence="1">
    <location>
        <begin position="230"/>
        <end position="241"/>
    </location>
</feature>
<evidence type="ECO:0000256" key="1">
    <source>
        <dbReference type="SAM" id="MobiDB-lite"/>
    </source>
</evidence>
<sequence length="295" mass="30438">MQNKKWLTSLGLAVCLLGAAACSSDTGDGTDGADSTQGTSATPGSDDASESDGQAGATAGGGADDAAGTGDPGAEAGAPDLSDVPDPVAEVNGTEISKDDFTEAYTTTFEQASMQAEMTGQPVDEESLRQETVDGLVSNELLLQASDEHGFEASAEDIEAELEELAQGNGLGSADEFVAALEEQGMTADEVDAEVEKKIKVDQLVEQEANVEDPTEEEIRALYDELSAQQGGGGEESGSEGGDAASETGAPAQEMPAYEDVKDQLEAQLKSEKENEAVLQLVEDLRAEAEVTVHL</sequence>
<feature type="signal peptide" evidence="2">
    <location>
        <begin position="1"/>
        <end position="23"/>
    </location>
</feature>
<accession>A0A542YP70</accession>
<dbReference type="AlphaFoldDB" id="A0A542YP70"/>
<dbReference type="PROSITE" id="PS51257">
    <property type="entry name" value="PROKAR_LIPOPROTEIN"/>
    <property type="match status" value="1"/>
</dbReference>
<protein>
    <submittedName>
        <fullName evidence="3">Peptidyl-prolyl cis-trans isomerase SurA</fullName>
    </submittedName>
</protein>
<comment type="caution">
    <text evidence="3">The sequence shown here is derived from an EMBL/GenBank/DDBJ whole genome shotgun (WGS) entry which is preliminary data.</text>
</comment>
<feature type="region of interest" description="Disordered" evidence="1">
    <location>
        <begin position="23"/>
        <end position="102"/>
    </location>
</feature>
<reference evidence="3 4" key="1">
    <citation type="submission" date="2019-06" db="EMBL/GenBank/DDBJ databases">
        <title>Sequencing the genomes of 1000 actinobacteria strains.</title>
        <authorList>
            <person name="Klenk H.-P."/>
        </authorList>
    </citation>
    <scope>NUCLEOTIDE SEQUENCE [LARGE SCALE GENOMIC DNA]</scope>
    <source>
        <strain evidence="3 4">DSM 12335</strain>
    </source>
</reference>
<keyword evidence="4" id="KW-1185">Reference proteome</keyword>
<feature type="compositionally biased region" description="Low complexity" evidence="1">
    <location>
        <begin position="23"/>
        <end position="40"/>
    </location>
</feature>
<gene>
    <name evidence="3" type="ORF">FB467_0999</name>
</gene>
<proteinExistence type="predicted"/>
<keyword evidence="2" id="KW-0732">Signal</keyword>
<dbReference type="Pfam" id="PF13624">
    <property type="entry name" value="SurA_N_3"/>
    <property type="match status" value="1"/>
</dbReference>
<dbReference type="PANTHER" id="PTHR47245">
    <property type="entry name" value="PEPTIDYLPROLYL ISOMERASE"/>
    <property type="match status" value="1"/>
</dbReference>
<evidence type="ECO:0000256" key="2">
    <source>
        <dbReference type="SAM" id="SignalP"/>
    </source>
</evidence>
<dbReference type="OrthoDB" id="4775280at2"/>
<feature type="chain" id="PRO_5038613044" evidence="2">
    <location>
        <begin position="24"/>
        <end position="295"/>
    </location>
</feature>
<evidence type="ECO:0000313" key="4">
    <source>
        <dbReference type="Proteomes" id="UP000319516"/>
    </source>
</evidence>
<feature type="compositionally biased region" description="Low complexity" evidence="1">
    <location>
        <begin position="64"/>
        <end position="80"/>
    </location>
</feature>
<organism evidence="3 4">
    <name type="scientific">Ornithinicoccus hortensis</name>
    <dbReference type="NCBI Taxonomy" id="82346"/>
    <lineage>
        <taxon>Bacteria</taxon>
        <taxon>Bacillati</taxon>
        <taxon>Actinomycetota</taxon>
        <taxon>Actinomycetes</taxon>
        <taxon>Micrococcales</taxon>
        <taxon>Intrasporangiaceae</taxon>
        <taxon>Ornithinicoccus</taxon>
    </lineage>
</organism>
<dbReference type="PANTHER" id="PTHR47245:SF2">
    <property type="entry name" value="PEPTIDYL-PROLYL CIS-TRANS ISOMERASE HP_0175-RELATED"/>
    <property type="match status" value="1"/>
</dbReference>
<dbReference type="RefSeq" id="WP_141784107.1">
    <property type="nucleotide sequence ID" value="NZ_BAAAIK010000004.1"/>
</dbReference>
<dbReference type="InterPro" id="IPR027304">
    <property type="entry name" value="Trigger_fact/SurA_dom_sf"/>
</dbReference>
<dbReference type="Gene3D" id="1.10.4030.10">
    <property type="entry name" value="Porin chaperone SurA, peptide-binding domain"/>
    <property type="match status" value="1"/>
</dbReference>
<name>A0A542YP70_9MICO</name>
<dbReference type="InterPro" id="IPR050245">
    <property type="entry name" value="PrsA_foldase"/>
</dbReference>
<dbReference type="SUPFAM" id="SSF109998">
    <property type="entry name" value="Triger factor/SurA peptide-binding domain-like"/>
    <property type="match status" value="1"/>
</dbReference>
<feature type="compositionally biased region" description="Basic and acidic residues" evidence="1">
    <location>
        <begin position="259"/>
        <end position="269"/>
    </location>
</feature>